<sequence length="124" mass="13797">MVLFSILVSFLTLFLIAQFNASSDEKNQAIIQLNAISQTDLRITPTGRHQSAPANLPSRSSVAELYQHKFKPQRFDNVDPFLGAVLFDFAAEYFTGLQIIYFAENLIALPVASTGARAPPFFTR</sequence>
<feature type="chain" id="PRO_5045708120" evidence="1">
    <location>
        <begin position="22"/>
        <end position="124"/>
    </location>
</feature>
<keyword evidence="3" id="KW-1185">Reference proteome</keyword>
<accession>A0ABP3R4H8</accession>
<name>A0ABP3R4H8_9HYPH</name>
<organism evidence="2 3">
    <name type="scientific">Paenochrobactrum glaciei</name>
    <dbReference type="NCBI Taxonomy" id="486407"/>
    <lineage>
        <taxon>Bacteria</taxon>
        <taxon>Pseudomonadati</taxon>
        <taxon>Pseudomonadota</taxon>
        <taxon>Alphaproteobacteria</taxon>
        <taxon>Hyphomicrobiales</taxon>
        <taxon>Brucellaceae</taxon>
        <taxon>Paenochrobactrum</taxon>
    </lineage>
</organism>
<comment type="caution">
    <text evidence="2">The sequence shown here is derived from an EMBL/GenBank/DDBJ whole genome shotgun (WGS) entry which is preliminary data.</text>
</comment>
<proteinExistence type="predicted"/>
<dbReference type="RefSeq" id="WP_343804066.1">
    <property type="nucleotide sequence ID" value="NZ_BAAADE010000002.1"/>
</dbReference>
<evidence type="ECO:0000313" key="2">
    <source>
        <dbReference type="EMBL" id="GAA0601198.1"/>
    </source>
</evidence>
<protein>
    <submittedName>
        <fullName evidence="2">Uncharacterized protein</fullName>
    </submittedName>
</protein>
<evidence type="ECO:0000256" key="1">
    <source>
        <dbReference type="SAM" id="SignalP"/>
    </source>
</evidence>
<reference evidence="3" key="1">
    <citation type="journal article" date="2019" name="Int. J. Syst. Evol. Microbiol.">
        <title>The Global Catalogue of Microorganisms (GCM) 10K type strain sequencing project: providing services to taxonomists for standard genome sequencing and annotation.</title>
        <authorList>
            <consortium name="The Broad Institute Genomics Platform"/>
            <consortium name="The Broad Institute Genome Sequencing Center for Infectious Disease"/>
            <person name="Wu L."/>
            <person name="Ma J."/>
        </authorList>
    </citation>
    <scope>NUCLEOTIDE SEQUENCE [LARGE SCALE GENOMIC DNA]</scope>
    <source>
        <strain evidence="3">JCM 15115</strain>
    </source>
</reference>
<dbReference type="EMBL" id="BAAADE010000002">
    <property type="protein sequence ID" value="GAA0601198.1"/>
    <property type="molecule type" value="Genomic_DNA"/>
</dbReference>
<dbReference type="Proteomes" id="UP001424441">
    <property type="component" value="Unassembled WGS sequence"/>
</dbReference>
<gene>
    <name evidence="2" type="ORF">GCM10008943_15480</name>
</gene>
<evidence type="ECO:0000313" key="3">
    <source>
        <dbReference type="Proteomes" id="UP001424441"/>
    </source>
</evidence>
<keyword evidence="1" id="KW-0732">Signal</keyword>
<feature type="signal peptide" evidence="1">
    <location>
        <begin position="1"/>
        <end position="21"/>
    </location>
</feature>